<feature type="transmembrane region" description="Helical" evidence="1">
    <location>
        <begin position="6"/>
        <end position="34"/>
    </location>
</feature>
<name>A0A7Y0SG24_VIBPH</name>
<keyword evidence="1" id="KW-1133">Transmembrane helix</keyword>
<reference evidence="2 3" key="1">
    <citation type="submission" date="2020-04" db="EMBL/GenBank/DDBJ databases">
        <title>Whole-genome sequencing of Vibrio spp. from China reveals different genetic environments of blaCTX-M-14 among diverse lineages.</title>
        <authorList>
            <person name="Zheng Z."/>
            <person name="Ye L."/>
            <person name="Chen S."/>
        </authorList>
    </citation>
    <scope>NUCLEOTIDE SEQUENCE [LARGE SCALE GENOMIC DNA]</scope>
    <source>
        <strain evidence="2 3">Vb0551</strain>
    </source>
</reference>
<evidence type="ECO:0000256" key="1">
    <source>
        <dbReference type="SAM" id="Phobius"/>
    </source>
</evidence>
<comment type="caution">
    <text evidence="2">The sequence shown here is derived from an EMBL/GenBank/DDBJ whole genome shotgun (WGS) entry which is preliminary data.</text>
</comment>
<feature type="transmembrane region" description="Helical" evidence="1">
    <location>
        <begin position="55"/>
        <end position="75"/>
    </location>
</feature>
<keyword evidence="1" id="KW-0812">Transmembrane</keyword>
<feature type="non-terminal residue" evidence="2">
    <location>
        <position position="1"/>
    </location>
</feature>
<accession>A0A7Y0SG24</accession>
<dbReference type="InterPro" id="IPR038377">
    <property type="entry name" value="Na/Glc_symporter_sf"/>
</dbReference>
<feature type="non-terminal residue" evidence="2">
    <location>
        <position position="86"/>
    </location>
</feature>
<evidence type="ECO:0000313" key="2">
    <source>
        <dbReference type="EMBL" id="NMU82593.1"/>
    </source>
</evidence>
<proteinExistence type="predicted"/>
<dbReference type="Proteomes" id="UP000518904">
    <property type="component" value="Unassembled WGS sequence"/>
</dbReference>
<dbReference type="Gene3D" id="1.20.1730.10">
    <property type="entry name" value="Sodium/glucose cotransporter"/>
    <property type="match status" value="1"/>
</dbReference>
<keyword evidence="1" id="KW-0472">Membrane</keyword>
<sequence>STGVMGLIVIGFALFLNELRGISLFSMMIIFAGLVNIPMMIPQTLGMFIKRVPDWAGWATVCFGFVVSLISNNVFNAQWVSETIGV</sequence>
<protein>
    <submittedName>
        <fullName evidence="2">Sodium/substrate symport</fullName>
    </submittedName>
</protein>
<gene>
    <name evidence="2" type="ORF">HKB16_06815</name>
</gene>
<evidence type="ECO:0000313" key="3">
    <source>
        <dbReference type="Proteomes" id="UP000518904"/>
    </source>
</evidence>
<dbReference type="AlphaFoldDB" id="A0A7Y0SG24"/>
<dbReference type="EMBL" id="JABCLB010000846">
    <property type="protein sequence ID" value="NMU82593.1"/>
    <property type="molecule type" value="Genomic_DNA"/>
</dbReference>
<organism evidence="2 3">
    <name type="scientific">Vibrio parahaemolyticus</name>
    <dbReference type="NCBI Taxonomy" id="670"/>
    <lineage>
        <taxon>Bacteria</taxon>
        <taxon>Pseudomonadati</taxon>
        <taxon>Pseudomonadota</taxon>
        <taxon>Gammaproteobacteria</taxon>
        <taxon>Vibrionales</taxon>
        <taxon>Vibrionaceae</taxon>
        <taxon>Vibrio</taxon>
    </lineage>
</organism>